<keyword evidence="3" id="KW-0645">Protease</keyword>
<evidence type="ECO:0000256" key="2">
    <source>
        <dbReference type="ARBA" id="ARBA00006247"/>
    </source>
</evidence>
<dbReference type="OrthoDB" id="9761532at2"/>
<dbReference type="SUPFAM" id="SSF53187">
    <property type="entry name" value="Zn-dependent exopeptidases"/>
    <property type="match status" value="1"/>
</dbReference>
<evidence type="ECO:0000256" key="1">
    <source>
        <dbReference type="ARBA" id="ARBA00001947"/>
    </source>
</evidence>
<dbReference type="Gene3D" id="3.40.630.10">
    <property type="entry name" value="Zn peptidases"/>
    <property type="match status" value="1"/>
</dbReference>
<dbReference type="GO" id="GO:0016805">
    <property type="term" value="F:dipeptidase activity"/>
    <property type="evidence" value="ECO:0007669"/>
    <property type="project" value="UniProtKB-KW"/>
</dbReference>
<keyword evidence="4" id="KW-0479">Metal-binding</keyword>
<dbReference type="Proteomes" id="UP000266301">
    <property type="component" value="Chromosome"/>
</dbReference>
<dbReference type="PROSITE" id="PS00758">
    <property type="entry name" value="ARGE_DAPE_CPG2_1"/>
    <property type="match status" value="1"/>
</dbReference>
<accession>A0A386H521</accession>
<keyword evidence="5" id="KW-0378">Hydrolase</keyword>
<dbReference type="NCBIfam" id="TIGR01887">
    <property type="entry name" value="dipeptidaselike"/>
    <property type="match status" value="1"/>
</dbReference>
<dbReference type="NCBIfam" id="NF005591">
    <property type="entry name" value="PRK07318.1"/>
    <property type="match status" value="1"/>
</dbReference>
<dbReference type="KEGG" id="cfer:D4Z93_10075"/>
<dbReference type="PANTHER" id="PTHR43808:SF31">
    <property type="entry name" value="N-ACETYL-L-CITRULLINE DEACETYLASE"/>
    <property type="match status" value="1"/>
</dbReference>
<dbReference type="GO" id="GO:0006508">
    <property type="term" value="P:proteolysis"/>
    <property type="evidence" value="ECO:0007669"/>
    <property type="project" value="UniProtKB-KW"/>
</dbReference>
<dbReference type="GO" id="GO:0008270">
    <property type="term" value="F:zinc ion binding"/>
    <property type="evidence" value="ECO:0007669"/>
    <property type="project" value="InterPro"/>
</dbReference>
<dbReference type="InterPro" id="IPR001261">
    <property type="entry name" value="ArgE/DapE_CS"/>
</dbReference>
<dbReference type="GO" id="GO:0008237">
    <property type="term" value="F:metallopeptidase activity"/>
    <property type="evidence" value="ECO:0007669"/>
    <property type="project" value="UniProtKB-KW"/>
</dbReference>
<evidence type="ECO:0000259" key="9">
    <source>
        <dbReference type="Pfam" id="PF07687"/>
    </source>
</evidence>
<evidence type="ECO:0000256" key="4">
    <source>
        <dbReference type="ARBA" id="ARBA00022723"/>
    </source>
</evidence>
<keyword evidence="6" id="KW-0862">Zinc</keyword>
<protein>
    <submittedName>
        <fullName evidence="10">Dipeptidase PepV</fullName>
    </submittedName>
</protein>
<dbReference type="InterPro" id="IPR002933">
    <property type="entry name" value="Peptidase_M20"/>
</dbReference>
<dbReference type="EMBL" id="CP032416">
    <property type="protein sequence ID" value="AYD40851.1"/>
    <property type="molecule type" value="Genomic_DNA"/>
</dbReference>
<dbReference type="RefSeq" id="WP_119973213.1">
    <property type="nucleotide sequence ID" value="NZ_CP032416.1"/>
</dbReference>
<dbReference type="Gene3D" id="3.30.70.360">
    <property type="match status" value="2"/>
</dbReference>
<evidence type="ECO:0000256" key="7">
    <source>
        <dbReference type="ARBA" id="ARBA00022997"/>
    </source>
</evidence>
<dbReference type="AlphaFoldDB" id="A0A386H521"/>
<dbReference type="Pfam" id="PF01546">
    <property type="entry name" value="Peptidase_M20"/>
    <property type="match status" value="1"/>
</dbReference>
<dbReference type="InterPro" id="IPR036264">
    <property type="entry name" value="Bact_exopeptidase_dim_dom"/>
</dbReference>
<dbReference type="GO" id="GO:0006526">
    <property type="term" value="P:L-arginine biosynthetic process"/>
    <property type="evidence" value="ECO:0007669"/>
    <property type="project" value="TreeGrafter"/>
</dbReference>
<dbReference type="PANTHER" id="PTHR43808">
    <property type="entry name" value="ACETYLORNITHINE DEACETYLASE"/>
    <property type="match status" value="1"/>
</dbReference>
<sequence>MSSISKKVDEFKDDIIESTRELVKIRSVEGEPKDGKPFGEEVNTALEKALDISQKLGFKTVNMNGYIGYAEYGEGEDYVAVLGHLDVVPEGNGWKYPPYAAEIHDGKMYGRGTMDDKSPIVAALYGLKAIKDLDIKLSKRVRIIFGTNEETGCHEMEYYNKREKDPVAGFTPDAEYPIVHAEKGITIFDFDKELKVNNSAVNIEYINGGDRPNMVPDYCECRISSKELEALKNAIGKFISENSYDIEYEVDGDSIVIKSRGLAAHGSLPELGKNSIMQMFKLLGTLPIEKSDIGEYIEFFNKHVGFETSGESFGIGIKDEESGKLTFNVGKISMDKDRVTISVNVRYPVTYDYDKVMNEIENRLKGTQIEIKNMMHQKPLYFPKDHPLIKSLQRVYTEQTGLEAKLLAIGGGTYAKEMANIVGFGPILPGEPDLDHQTNEYVKLEDLILNAKIYANAIYELAK</sequence>
<dbReference type="InterPro" id="IPR011650">
    <property type="entry name" value="Peptidase_M20_dimer"/>
</dbReference>
<evidence type="ECO:0000256" key="3">
    <source>
        <dbReference type="ARBA" id="ARBA00022670"/>
    </source>
</evidence>
<evidence type="ECO:0000256" key="5">
    <source>
        <dbReference type="ARBA" id="ARBA00022801"/>
    </source>
</evidence>
<gene>
    <name evidence="10" type="primary">pepV</name>
    <name evidence="10" type="ORF">D4Z93_10075</name>
</gene>
<feature type="domain" description="Peptidase M20 dimerisation" evidence="9">
    <location>
        <begin position="256"/>
        <end position="367"/>
    </location>
</feature>
<dbReference type="Pfam" id="PF07687">
    <property type="entry name" value="M20_dimer"/>
    <property type="match status" value="1"/>
</dbReference>
<name>A0A386H521_9CLOT</name>
<evidence type="ECO:0000313" key="10">
    <source>
        <dbReference type="EMBL" id="AYD40851.1"/>
    </source>
</evidence>
<dbReference type="SUPFAM" id="SSF55031">
    <property type="entry name" value="Bacterial exopeptidase dimerisation domain"/>
    <property type="match status" value="1"/>
</dbReference>
<organism evidence="10 11">
    <name type="scientific">Clostridium fermenticellae</name>
    <dbReference type="NCBI Taxonomy" id="2068654"/>
    <lineage>
        <taxon>Bacteria</taxon>
        <taxon>Bacillati</taxon>
        <taxon>Bacillota</taxon>
        <taxon>Clostridia</taxon>
        <taxon>Eubacteriales</taxon>
        <taxon>Clostridiaceae</taxon>
        <taxon>Clostridium</taxon>
    </lineage>
</organism>
<comment type="similarity">
    <text evidence="2">Belongs to the peptidase M20A family.</text>
</comment>
<evidence type="ECO:0000313" key="11">
    <source>
        <dbReference type="Proteomes" id="UP000266301"/>
    </source>
</evidence>
<reference evidence="10 11" key="1">
    <citation type="journal article" date="2019" name="Int. J. Syst. Evol. Microbiol.">
        <title>Clostridium fermenticellae sp. nov., isolated from the mud in a fermentation cellar for the production of the Chinese liquor, baijiu.</title>
        <authorList>
            <person name="Xu P.X."/>
            <person name="Chai L.J."/>
            <person name="Qiu T."/>
            <person name="Zhang X.J."/>
            <person name="Lu Z.M."/>
            <person name="Xiao C."/>
            <person name="Wang S.T."/>
            <person name="Shen C.H."/>
            <person name="Shi J.S."/>
            <person name="Xu Z.H."/>
        </authorList>
    </citation>
    <scope>NUCLEOTIDE SEQUENCE [LARGE SCALE GENOMIC DNA]</scope>
    <source>
        <strain evidence="10 11">JN500901</strain>
    </source>
</reference>
<keyword evidence="8" id="KW-0482">Metalloprotease</keyword>
<evidence type="ECO:0000256" key="6">
    <source>
        <dbReference type="ARBA" id="ARBA00022833"/>
    </source>
</evidence>
<evidence type="ECO:0000256" key="8">
    <source>
        <dbReference type="ARBA" id="ARBA00023049"/>
    </source>
</evidence>
<proteinExistence type="inferred from homology"/>
<keyword evidence="11" id="KW-1185">Reference proteome</keyword>
<comment type="cofactor">
    <cofactor evidence="1">
        <name>Zn(2+)</name>
        <dbReference type="ChEBI" id="CHEBI:29105"/>
    </cofactor>
</comment>
<dbReference type="InterPro" id="IPR050072">
    <property type="entry name" value="Peptidase_M20A"/>
</dbReference>
<dbReference type="CDD" id="cd03888">
    <property type="entry name" value="M20_PepV"/>
    <property type="match status" value="1"/>
</dbReference>
<dbReference type="InterPro" id="IPR010964">
    <property type="entry name" value="M20A_pepV-rel"/>
</dbReference>
<dbReference type="GO" id="GO:0008777">
    <property type="term" value="F:acetylornithine deacetylase activity"/>
    <property type="evidence" value="ECO:0007669"/>
    <property type="project" value="TreeGrafter"/>
</dbReference>
<keyword evidence="7" id="KW-0224">Dipeptidase</keyword>